<evidence type="ECO:0000313" key="12">
    <source>
        <dbReference type="Proteomes" id="UP000037784"/>
    </source>
</evidence>
<comment type="similarity">
    <text evidence="1 9">Belongs to the guanylate kinase family.</text>
</comment>
<evidence type="ECO:0000259" key="10">
    <source>
        <dbReference type="PROSITE" id="PS50052"/>
    </source>
</evidence>
<dbReference type="InterPro" id="IPR017665">
    <property type="entry name" value="Guanylate_kinase"/>
</dbReference>
<dbReference type="InterPro" id="IPR008145">
    <property type="entry name" value="GK/Ca_channel_bsu"/>
</dbReference>
<dbReference type="EC" id="2.7.4.8" evidence="2 9"/>
<keyword evidence="5 9" id="KW-0547">Nucleotide-binding</keyword>
<evidence type="ECO:0000256" key="6">
    <source>
        <dbReference type="ARBA" id="ARBA00022777"/>
    </source>
</evidence>
<accession>A0A0M8K608</accession>
<proteinExistence type="inferred from homology"/>
<dbReference type="HAMAP" id="MF_00328">
    <property type="entry name" value="Guanylate_kinase"/>
    <property type="match status" value="1"/>
</dbReference>
<feature type="binding site" evidence="9">
    <location>
        <begin position="52"/>
        <end position="59"/>
    </location>
    <ligand>
        <name>ATP</name>
        <dbReference type="ChEBI" id="CHEBI:30616"/>
    </ligand>
</feature>
<dbReference type="InParanoid" id="A0A0M8K608"/>
<evidence type="ECO:0000256" key="3">
    <source>
        <dbReference type="ARBA" id="ARBA00016296"/>
    </source>
</evidence>
<comment type="catalytic activity">
    <reaction evidence="9">
        <text>GMP + ATP = GDP + ADP</text>
        <dbReference type="Rhea" id="RHEA:20780"/>
        <dbReference type="ChEBI" id="CHEBI:30616"/>
        <dbReference type="ChEBI" id="CHEBI:58115"/>
        <dbReference type="ChEBI" id="CHEBI:58189"/>
        <dbReference type="ChEBI" id="CHEBI:456216"/>
        <dbReference type="EC" id="2.7.4.8"/>
    </reaction>
</comment>
<dbReference type="GO" id="GO:0005829">
    <property type="term" value="C:cytosol"/>
    <property type="evidence" value="ECO:0007669"/>
    <property type="project" value="TreeGrafter"/>
</dbReference>
<keyword evidence="9" id="KW-0963">Cytoplasm</keyword>
<dbReference type="Pfam" id="PF00625">
    <property type="entry name" value="Guanylate_kin"/>
    <property type="match status" value="1"/>
</dbReference>
<dbReference type="InterPro" id="IPR027417">
    <property type="entry name" value="P-loop_NTPase"/>
</dbReference>
<dbReference type="AlphaFoldDB" id="A0A0M8K608"/>
<dbReference type="PROSITE" id="PS00856">
    <property type="entry name" value="GUANYLATE_KINASE_1"/>
    <property type="match status" value="1"/>
</dbReference>
<dbReference type="Gene3D" id="3.30.63.10">
    <property type="entry name" value="Guanylate Kinase phosphate binding domain"/>
    <property type="match status" value="1"/>
</dbReference>
<dbReference type="PANTHER" id="PTHR23117:SF13">
    <property type="entry name" value="GUANYLATE KINASE"/>
    <property type="match status" value="1"/>
</dbReference>
<evidence type="ECO:0000313" key="11">
    <source>
        <dbReference type="EMBL" id="GAP62493.1"/>
    </source>
</evidence>
<name>A0A0M8K608_9CHLR</name>
<evidence type="ECO:0000256" key="2">
    <source>
        <dbReference type="ARBA" id="ARBA00012961"/>
    </source>
</evidence>
<comment type="caution">
    <text evidence="11">The sequence shown here is derived from an EMBL/GenBank/DDBJ whole genome shotgun (WGS) entry which is preliminary data.</text>
</comment>
<dbReference type="NCBIfam" id="NF011325">
    <property type="entry name" value="PRK14738.1"/>
    <property type="match status" value="1"/>
</dbReference>
<evidence type="ECO:0000256" key="4">
    <source>
        <dbReference type="ARBA" id="ARBA00022679"/>
    </source>
</evidence>
<dbReference type="NCBIfam" id="TIGR03263">
    <property type="entry name" value="guanyl_kin"/>
    <property type="match status" value="1"/>
</dbReference>
<protein>
    <recommendedName>
        <fullName evidence="3 9">Guanylate kinase</fullName>
        <ecNumber evidence="2 9">2.7.4.8</ecNumber>
    </recommendedName>
    <alternativeName>
        <fullName evidence="8 9">GMP kinase</fullName>
    </alternativeName>
</protein>
<dbReference type="InterPro" id="IPR020590">
    <property type="entry name" value="Guanylate_kinase_CS"/>
</dbReference>
<evidence type="ECO:0000256" key="5">
    <source>
        <dbReference type="ARBA" id="ARBA00022741"/>
    </source>
</evidence>
<dbReference type="Gene3D" id="3.40.50.300">
    <property type="entry name" value="P-loop containing nucleotide triphosphate hydrolases"/>
    <property type="match status" value="1"/>
</dbReference>
<dbReference type="CDD" id="cd00071">
    <property type="entry name" value="GMPK"/>
    <property type="match status" value="1"/>
</dbReference>
<dbReference type="InterPro" id="IPR008144">
    <property type="entry name" value="Guanylate_kin-like_dom"/>
</dbReference>
<dbReference type="PROSITE" id="PS50052">
    <property type="entry name" value="GUANYLATE_KINASE_2"/>
    <property type="match status" value="1"/>
</dbReference>
<reference evidence="12" key="2">
    <citation type="submission" date="2015-08" db="EMBL/GenBank/DDBJ databases">
        <title>Draft Genome Sequence of a Heterotrophic Facultative Anaerobic Bacterium Ardenticatena maritima Strain 110S.</title>
        <authorList>
            <person name="Kawaichi S."/>
            <person name="Yoshida T."/>
            <person name="Sako Y."/>
            <person name="Nakamura R."/>
        </authorList>
    </citation>
    <scope>NUCLEOTIDE SEQUENCE [LARGE SCALE GENOMIC DNA]</scope>
    <source>
        <strain evidence="12">110S</strain>
    </source>
</reference>
<dbReference type="SMART" id="SM00072">
    <property type="entry name" value="GuKc"/>
    <property type="match status" value="1"/>
</dbReference>
<evidence type="ECO:0000256" key="9">
    <source>
        <dbReference type="HAMAP-Rule" id="MF_00328"/>
    </source>
</evidence>
<feature type="domain" description="Guanylate kinase-like" evidence="10">
    <location>
        <begin position="45"/>
        <end position="225"/>
    </location>
</feature>
<organism evidence="11 12">
    <name type="scientific">Ardenticatena maritima</name>
    <dbReference type="NCBI Taxonomy" id="872965"/>
    <lineage>
        <taxon>Bacteria</taxon>
        <taxon>Bacillati</taxon>
        <taxon>Chloroflexota</taxon>
        <taxon>Ardenticatenia</taxon>
        <taxon>Ardenticatenales</taxon>
        <taxon>Ardenticatenaceae</taxon>
        <taxon>Ardenticatena</taxon>
    </lineage>
</organism>
<dbReference type="GO" id="GO:0005524">
    <property type="term" value="F:ATP binding"/>
    <property type="evidence" value="ECO:0007669"/>
    <property type="project" value="UniProtKB-UniRule"/>
</dbReference>
<evidence type="ECO:0000256" key="8">
    <source>
        <dbReference type="ARBA" id="ARBA00030128"/>
    </source>
</evidence>
<dbReference type="EMBL" id="BBZA01000061">
    <property type="protein sequence ID" value="GAP62493.1"/>
    <property type="molecule type" value="Genomic_DNA"/>
</dbReference>
<evidence type="ECO:0000256" key="7">
    <source>
        <dbReference type="ARBA" id="ARBA00022840"/>
    </source>
</evidence>
<sequence>MPSKQSQQKGCAPVRRNMSKEHLLQELEALDFAPDREPYLPPPSPLVIVISGPSGVGKDATIKRMQELGVPFHFVVTATTRPRRPGEVHGKDYFFVSLEEFAEMIEKGELLEYAVVYGDYKGIPKQQVREALASGKDVVLRIDVQGAATIRKIIPNAIFIFLTAESEEELVLRLMERKTEPPDKLKLRIATARQEMKRLDEFDYVVVNRDGALDETVHRICAIVEAEKCRVRQRVIEL</sequence>
<dbReference type="SUPFAM" id="SSF52540">
    <property type="entry name" value="P-loop containing nucleoside triphosphate hydrolases"/>
    <property type="match status" value="1"/>
</dbReference>
<keyword evidence="4 9" id="KW-0808">Transferase</keyword>
<comment type="function">
    <text evidence="9">Essential for recycling GMP and indirectly, cGMP.</text>
</comment>
<keyword evidence="12" id="KW-1185">Reference proteome</keyword>
<evidence type="ECO:0000256" key="1">
    <source>
        <dbReference type="ARBA" id="ARBA00005790"/>
    </source>
</evidence>
<dbReference type="PANTHER" id="PTHR23117">
    <property type="entry name" value="GUANYLATE KINASE-RELATED"/>
    <property type="match status" value="1"/>
</dbReference>
<gene>
    <name evidence="9" type="primary">gmk</name>
    <name evidence="11" type="ORF">ARMA_0916</name>
</gene>
<dbReference type="FunFam" id="3.30.63.10:FF:000002">
    <property type="entry name" value="Guanylate kinase 1"/>
    <property type="match status" value="1"/>
</dbReference>
<dbReference type="Proteomes" id="UP000037784">
    <property type="component" value="Unassembled WGS sequence"/>
</dbReference>
<keyword evidence="6 9" id="KW-0418">Kinase</keyword>
<keyword evidence="7 9" id="KW-0067">ATP-binding</keyword>
<dbReference type="GO" id="GO:0004385">
    <property type="term" value="F:GMP kinase activity"/>
    <property type="evidence" value="ECO:0007669"/>
    <property type="project" value="UniProtKB-UniRule"/>
</dbReference>
<dbReference type="FunCoup" id="A0A0M8K608">
    <property type="interactions" value="404"/>
</dbReference>
<reference evidence="11 12" key="1">
    <citation type="journal article" date="2015" name="Genome Announc.">
        <title>Draft Genome Sequence of a Heterotrophic Facultative Anaerobic Thermophilic Bacterium, Ardenticatena maritima Strain 110ST.</title>
        <authorList>
            <person name="Kawaichi S."/>
            <person name="Yoshida T."/>
            <person name="Sako Y."/>
            <person name="Nakamura R."/>
        </authorList>
    </citation>
    <scope>NUCLEOTIDE SEQUENCE [LARGE SCALE GENOMIC DNA]</scope>
    <source>
        <strain evidence="11 12">110S</strain>
    </source>
</reference>
<comment type="subcellular location">
    <subcellularLocation>
        <location evidence="9">Cytoplasm</location>
    </subcellularLocation>
</comment>
<dbReference type="STRING" id="872965.SE16_08230"/>